<sequence>MESIIFSSQIATDLERYLKSKSFSKLGLIADSNTYQACYPLVQETLPPHEHFQFEAGEINKNLDTCKDIWQWMTDCGFDRKSLIINLGGGVTGDMGGFCASTYKRGVKFINIPTSLLSQVDASVGGKLGIDFNGFKNHIGVFNEPETVIISDAFLKTLPLPELRSGYAEVIKHGLIKNENYFRSLKLHNWETQAWKDIIEKSVYIKKDVVNKDPKEEGLRKILNFGHTVGHAVESFYLDTERHLLHGEAIAIGMIAEAYLSHQHIRLPKDELDTIIETLLGIFGKVEIPKEDLDAIAQLCFQDKKNDGKTINCSLLKKIGECDYNIAVSLDDIIESLNFYNAQHP</sequence>
<dbReference type="InterPro" id="IPR056179">
    <property type="entry name" value="DHQS_C"/>
</dbReference>
<gene>
    <name evidence="13" type="primary">aroB</name>
    <name evidence="13" type="ORF">IFO69_16625</name>
</gene>
<feature type="domain" description="3-dehydroquinate synthase N-terminal" evidence="11">
    <location>
        <begin position="53"/>
        <end position="164"/>
    </location>
</feature>
<protein>
    <recommendedName>
        <fullName evidence="10">3-dehydroquinate synthase</fullName>
        <ecNumber evidence="10">4.2.3.4</ecNumber>
    </recommendedName>
</protein>
<evidence type="ECO:0000256" key="8">
    <source>
        <dbReference type="ARBA" id="ARBA00023239"/>
    </source>
</evidence>
<evidence type="ECO:0000256" key="7">
    <source>
        <dbReference type="ARBA" id="ARBA00023027"/>
    </source>
</evidence>
<evidence type="ECO:0000259" key="12">
    <source>
        <dbReference type="Pfam" id="PF24621"/>
    </source>
</evidence>
<comment type="caution">
    <text evidence="13">The sequence shown here is derived from an EMBL/GenBank/DDBJ whole genome shotgun (WGS) entry which is preliminary data.</text>
</comment>
<dbReference type="InterPro" id="IPR030963">
    <property type="entry name" value="DHQ_synth_fam"/>
</dbReference>
<comment type="function">
    <text evidence="3">Catalyzes the conversion of 3-deoxy-D-arabino-heptulosonate 7-phosphate (DAHP) to dehydroquinate (DHQ).</text>
</comment>
<dbReference type="InterPro" id="IPR016037">
    <property type="entry name" value="DHQ_synth_AroB"/>
</dbReference>
<dbReference type="Proteomes" id="UP000647133">
    <property type="component" value="Unassembled WGS sequence"/>
</dbReference>
<dbReference type="Pfam" id="PF01761">
    <property type="entry name" value="DHQ_synthase"/>
    <property type="match status" value="1"/>
</dbReference>
<dbReference type="InterPro" id="IPR050071">
    <property type="entry name" value="Dehydroquinate_synthase"/>
</dbReference>
<accession>A0ABR9ANM0</accession>
<dbReference type="InterPro" id="IPR030960">
    <property type="entry name" value="DHQS/DOIS_N"/>
</dbReference>
<dbReference type="Pfam" id="PF24621">
    <property type="entry name" value="DHQS_C"/>
    <property type="match status" value="1"/>
</dbReference>
<keyword evidence="9" id="KW-0170">Cobalt</keyword>
<evidence type="ECO:0000256" key="5">
    <source>
        <dbReference type="ARBA" id="ARBA00022741"/>
    </source>
</evidence>
<dbReference type="CDD" id="cd08195">
    <property type="entry name" value="DHQS"/>
    <property type="match status" value="1"/>
</dbReference>
<dbReference type="RefSeq" id="WP_192011252.1">
    <property type="nucleotide sequence ID" value="NZ_JACYTQ010000006.1"/>
</dbReference>
<evidence type="ECO:0000256" key="6">
    <source>
        <dbReference type="ARBA" id="ARBA00022833"/>
    </source>
</evidence>
<dbReference type="PANTHER" id="PTHR43622">
    <property type="entry name" value="3-DEHYDROQUINATE SYNTHASE"/>
    <property type="match status" value="1"/>
</dbReference>
<evidence type="ECO:0000256" key="9">
    <source>
        <dbReference type="ARBA" id="ARBA00023285"/>
    </source>
</evidence>
<dbReference type="PIRSF" id="PIRSF001455">
    <property type="entry name" value="DHQ_synth"/>
    <property type="match status" value="1"/>
</dbReference>
<keyword evidence="14" id="KW-1185">Reference proteome</keyword>
<evidence type="ECO:0000256" key="10">
    <source>
        <dbReference type="NCBIfam" id="TIGR01357"/>
    </source>
</evidence>
<feature type="domain" description="3-dehydroquinate synthase C-terminal" evidence="12">
    <location>
        <begin position="166"/>
        <end position="306"/>
    </location>
</feature>
<keyword evidence="4" id="KW-0479">Metal-binding</keyword>
<keyword evidence="6" id="KW-0862">Zinc</keyword>
<dbReference type="Gene3D" id="1.20.1090.10">
    <property type="entry name" value="Dehydroquinate synthase-like - alpha domain"/>
    <property type="match status" value="1"/>
</dbReference>
<dbReference type="SUPFAM" id="SSF56796">
    <property type="entry name" value="Dehydroquinate synthase-like"/>
    <property type="match status" value="1"/>
</dbReference>
<evidence type="ECO:0000256" key="4">
    <source>
        <dbReference type="ARBA" id="ARBA00022723"/>
    </source>
</evidence>
<dbReference type="Gene3D" id="3.40.50.1970">
    <property type="match status" value="1"/>
</dbReference>
<evidence type="ECO:0000313" key="14">
    <source>
        <dbReference type="Proteomes" id="UP000647133"/>
    </source>
</evidence>
<organism evidence="13 14">
    <name type="scientific">Echinicola arenosa</name>
    <dbReference type="NCBI Taxonomy" id="2774144"/>
    <lineage>
        <taxon>Bacteria</taxon>
        <taxon>Pseudomonadati</taxon>
        <taxon>Bacteroidota</taxon>
        <taxon>Cytophagia</taxon>
        <taxon>Cytophagales</taxon>
        <taxon>Cyclobacteriaceae</taxon>
        <taxon>Echinicola</taxon>
    </lineage>
</organism>
<evidence type="ECO:0000256" key="1">
    <source>
        <dbReference type="ARBA" id="ARBA00001911"/>
    </source>
</evidence>
<keyword evidence="7" id="KW-0520">NAD</keyword>
<comment type="cofactor">
    <cofactor evidence="1">
        <name>NAD(+)</name>
        <dbReference type="ChEBI" id="CHEBI:57540"/>
    </cofactor>
</comment>
<evidence type="ECO:0000256" key="2">
    <source>
        <dbReference type="ARBA" id="ARBA00001941"/>
    </source>
</evidence>
<reference evidence="13 14" key="1">
    <citation type="submission" date="2020-09" db="EMBL/GenBank/DDBJ databases">
        <title>Echinicola sp. CAU 1574 isolated from sand of Sido Beach.</title>
        <authorList>
            <person name="Kim W."/>
        </authorList>
    </citation>
    <scope>NUCLEOTIDE SEQUENCE [LARGE SCALE GENOMIC DNA]</scope>
    <source>
        <strain evidence="13 14">CAU 1574</strain>
    </source>
</reference>
<keyword evidence="8 13" id="KW-0456">Lyase</keyword>
<dbReference type="NCBIfam" id="TIGR01357">
    <property type="entry name" value="aroB"/>
    <property type="match status" value="1"/>
</dbReference>
<dbReference type="EMBL" id="JACYTQ010000006">
    <property type="protein sequence ID" value="MBD8490379.1"/>
    <property type="molecule type" value="Genomic_DNA"/>
</dbReference>
<evidence type="ECO:0000256" key="3">
    <source>
        <dbReference type="ARBA" id="ARBA00003485"/>
    </source>
</evidence>
<name>A0ABR9ANM0_9BACT</name>
<evidence type="ECO:0000259" key="11">
    <source>
        <dbReference type="Pfam" id="PF01761"/>
    </source>
</evidence>
<comment type="cofactor">
    <cofactor evidence="2">
        <name>Co(2+)</name>
        <dbReference type="ChEBI" id="CHEBI:48828"/>
    </cofactor>
</comment>
<keyword evidence="5" id="KW-0547">Nucleotide-binding</keyword>
<proteinExistence type="predicted"/>
<dbReference type="PANTHER" id="PTHR43622:SF1">
    <property type="entry name" value="3-DEHYDROQUINATE SYNTHASE"/>
    <property type="match status" value="1"/>
</dbReference>
<evidence type="ECO:0000313" key="13">
    <source>
        <dbReference type="EMBL" id="MBD8490379.1"/>
    </source>
</evidence>
<dbReference type="EC" id="4.2.3.4" evidence="10"/>
<dbReference type="GO" id="GO:0003856">
    <property type="term" value="F:3-dehydroquinate synthase activity"/>
    <property type="evidence" value="ECO:0007669"/>
    <property type="project" value="UniProtKB-EC"/>
</dbReference>